<feature type="domain" description="Thioredoxin" evidence="1">
    <location>
        <begin position="5"/>
        <end position="178"/>
    </location>
</feature>
<organism evidence="2 3">
    <name type="scientific">Marivirga lumbricoides</name>
    <dbReference type="NCBI Taxonomy" id="1046115"/>
    <lineage>
        <taxon>Bacteria</taxon>
        <taxon>Pseudomonadati</taxon>
        <taxon>Bacteroidota</taxon>
        <taxon>Cytophagia</taxon>
        <taxon>Cytophagales</taxon>
        <taxon>Marivirgaceae</taxon>
        <taxon>Marivirga</taxon>
    </lineage>
</organism>
<keyword evidence="3" id="KW-1185">Reference proteome</keyword>
<name>A0ABQ1LNY6_9BACT</name>
<dbReference type="SUPFAM" id="SSF52833">
    <property type="entry name" value="Thioredoxin-like"/>
    <property type="match status" value="1"/>
</dbReference>
<accession>A0ABQ1LNY6</accession>
<dbReference type="InterPro" id="IPR013766">
    <property type="entry name" value="Thioredoxin_domain"/>
</dbReference>
<dbReference type="RefSeq" id="WP_188460609.1">
    <property type="nucleotide sequence ID" value="NZ_BAABHU010000002.1"/>
</dbReference>
<dbReference type="InterPro" id="IPR036249">
    <property type="entry name" value="Thioredoxin-like_sf"/>
</dbReference>
<reference evidence="3" key="1">
    <citation type="journal article" date="2019" name="Int. J. Syst. Evol. Microbiol.">
        <title>The Global Catalogue of Microorganisms (GCM) 10K type strain sequencing project: providing services to taxonomists for standard genome sequencing and annotation.</title>
        <authorList>
            <consortium name="The Broad Institute Genomics Platform"/>
            <consortium name="The Broad Institute Genome Sequencing Center for Infectious Disease"/>
            <person name="Wu L."/>
            <person name="Ma J."/>
        </authorList>
    </citation>
    <scope>NUCLEOTIDE SEQUENCE [LARGE SCALE GENOMIC DNA]</scope>
    <source>
        <strain evidence="3">CGMCC 1.10832</strain>
    </source>
</reference>
<sequence length="178" mass="20603">MKRMLKQGDIAPAISTLDLWDKKINVPTQEKWVYLTFHRFAACPFCNLRTNELIRHYDSFEKNNLEIISIWPSDKENLLRYVGSKKSPFPLLSDKDKTIYKSYCVTESSFVGAIKLLLHPRLIMNAVKQKPKDIEIDGDLNLMPASFLVDASGIIQMAYYGKHYGDHPSIEYIFKNIK</sequence>
<dbReference type="Proteomes" id="UP000636010">
    <property type="component" value="Unassembled WGS sequence"/>
</dbReference>
<evidence type="ECO:0000313" key="2">
    <source>
        <dbReference type="EMBL" id="GGC25786.1"/>
    </source>
</evidence>
<evidence type="ECO:0000259" key="1">
    <source>
        <dbReference type="PROSITE" id="PS51352"/>
    </source>
</evidence>
<comment type="caution">
    <text evidence="2">The sequence shown here is derived from an EMBL/GenBank/DDBJ whole genome shotgun (WGS) entry which is preliminary data.</text>
</comment>
<dbReference type="InterPro" id="IPR000866">
    <property type="entry name" value="AhpC/TSA"/>
</dbReference>
<dbReference type="Gene3D" id="3.40.30.10">
    <property type="entry name" value="Glutaredoxin"/>
    <property type="match status" value="1"/>
</dbReference>
<protein>
    <recommendedName>
        <fullName evidence="1">Thioredoxin domain-containing protein</fullName>
    </recommendedName>
</protein>
<gene>
    <name evidence="2" type="ORF">GCM10011506_08940</name>
</gene>
<dbReference type="Pfam" id="PF00578">
    <property type="entry name" value="AhpC-TSA"/>
    <property type="match status" value="1"/>
</dbReference>
<proteinExistence type="predicted"/>
<dbReference type="PROSITE" id="PS51352">
    <property type="entry name" value="THIOREDOXIN_2"/>
    <property type="match status" value="1"/>
</dbReference>
<evidence type="ECO:0000313" key="3">
    <source>
        <dbReference type="Proteomes" id="UP000636010"/>
    </source>
</evidence>
<dbReference type="EMBL" id="BMEC01000002">
    <property type="protein sequence ID" value="GGC25786.1"/>
    <property type="molecule type" value="Genomic_DNA"/>
</dbReference>